<dbReference type="OrthoDB" id="5835618at2759"/>
<dbReference type="AlphaFoldDB" id="A0A0B2V7E1"/>
<keyword evidence="1" id="KW-0687">Ribonucleoprotein</keyword>
<dbReference type="GO" id="GO:0005840">
    <property type="term" value="C:ribosome"/>
    <property type="evidence" value="ECO:0007669"/>
    <property type="project" value="UniProtKB-KW"/>
</dbReference>
<dbReference type="PANTHER" id="PTHR15889">
    <property type="entry name" value="MITOCHONDRIAL RIBOSOMAL PROTEIN L37"/>
    <property type="match status" value="1"/>
</dbReference>
<dbReference type="PANTHER" id="PTHR15889:SF2">
    <property type="entry name" value="LARGE RIBOSOMAL SUBUNIT PROTEIN ML37"/>
    <property type="match status" value="1"/>
</dbReference>
<dbReference type="EMBL" id="JPKZ01001927">
    <property type="protein sequence ID" value="KHN79341.1"/>
    <property type="molecule type" value="Genomic_DNA"/>
</dbReference>
<dbReference type="STRING" id="6265.A0A0B2V7E1"/>
<gene>
    <name evidence="1" type="primary">MRPL37</name>
    <name evidence="1" type="ORF">Tcan_04441</name>
</gene>
<reference evidence="1 2" key="1">
    <citation type="submission" date="2014-11" db="EMBL/GenBank/DDBJ databases">
        <title>Genetic blueprint of the zoonotic pathogen Toxocara canis.</title>
        <authorList>
            <person name="Zhu X.-Q."/>
            <person name="Korhonen P.K."/>
            <person name="Cai H."/>
            <person name="Young N.D."/>
            <person name="Nejsum P."/>
            <person name="von Samson-Himmelstjerna G."/>
            <person name="Boag P.R."/>
            <person name="Tan P."/>
            <person name="Li Q."/>
            <person name="Min J."/>
            <person name="Yang Y."/>
            <person name="Wang X."/>
            <person name="Fang X."/>
            <person name="Hall R.S."/>
            <person name="Hofmann A."/>
            <person name="Sternberg P.W."/>
            <person name="Jex A.R."/>
            <person name="Gasser R.B."/>
        </authorList>
    </citation>
    <scope>NUCLEOTIDE SEQUENCE [LARGE SCALE GENOMIC DNA]</scope>
    <source>
        <strain evidence="1">PN_DK_2014</strain>
    </source>
</reference>
<sequence length="621" mass="72316">MDDRHHRLKVDDMVFRKYRPDKQWGKVDTRIFKAILEARNKRKMPSFRVPDAVKALGVEIHDPRSPDFPTPRVLPNPAIDHPAFKTVTTQDHPLYKAVKCALFDGMEPFTDGIDQACALTNAVRRPHFPPSVTEKASKIKLPNNFEDRLCDMIMHGERYDPTLEKLPKRHDPVLFWLKQPRLYGTPVLKRNNIILDNLYRSVLLMAVQHDQLEFLRFDRDEPLSGALNFGDEFEDHPFVVRSQPHLIVQSPMAIQPWANEEEVRKTQQEKVPDVTPIDPRIDLTEDNIYNVEAVVPRSRFRLHLDTIFWGREQDQKYPWTRFLVDFVTASKIKLPNNFEDRLCDMIMHGERYDPTLEKLPKRHDPVLFWLKQPRLYGTPVLKRNNIILDNLYRSVLLMAVQHDQLEFLRFDRDEPLSGALNFGDEFEDHPFVVRSQPHLIVQSPMAIQPWANEEEVRKTQQEKVPDVTPIDPRIDLTEDNIYNVEAVVPRSRFRLHLDTIFWGREQDQKYPWTREQNAANAVMHCFGAALVEATRMGKPSSAVLPTPVTTRAVQLVDGRLDLVVFQLNSLDLTAKSPVKNIVWVEPALQLYKPGPFYENYDAVVDLDVKPYMMLMGLLLTR</sequence>
<dbReference type="InterPro" id="IPR052482">
    <property type="entry name" value="mtLSU_mL37"/>
</dbReference>
<dbReference type="Proteomes" id="UP000031036">
    <property type="component" value="Unassembled WGS sequence"/>
</dbReference>
<comment type="caution">
    <text evidence="1">The sequence shown here is derived from an EMBL/GenBank/DDBJ whole genome shotgun (WGS) entry which is preliminary data.</text>
</comment>
<keyword evidence="2" id="KW-1185">Reference proteome</keyword>
<evidence type="ECO:0000313" key="1">
    <source>
        <dbReference type="EMBL" id="KHN79341.1"/>
    </source>
</evidence>
<keyword evidence="1" id="KW-0689">Ribosomal protein</keyword>
<dbReference type="GO" id="GO:0005739">
    <property type="term" value="C:mitochondrion"/>
    <property type="evidence" value="ECO:0007669"/>
    <property type="project" value="TreeGrafter"/>
</dbReference>
<protein>
    <submittedName>
        <fullName evidence="1">39S ribosomal protein L37, mitochondrial</fullName>
    </submittedName>
</protein>
<accession>A0A0B2V7E1</accession>
<proteinExistence type="predicted"/>
<name>A0A0B2V7E1_TOXCA</name>
<evidence type="ECO:0000313" key="2">
    <source>
        <dbReference type="Proteomes" id="UP000031036"/>
    </source>
</evidence>
<organism evidence="1 2">
    <name type="scientific">Toxocara canis</name>
    <name type="common">Canine roundworm</name>
    <dbReference type="NCBI Taxonomy" id="6265"/>
    <lineage>
        <taxon>Eukaryota</taxon>
        <taxon>Metazoa</taxon>
        <taxon>Ecdysozoa</taxon>
        <taxon>Nematoda</taxon>
        <taxon>Chromadorea</taxon>
        <taxon>Rhabditida</taxon>
        <taxon>Spirurina</taxon>
        <taxon>Ascaridomorpha</taxon>
        <taxon>Ascaridoidea</taxon>
        <taxon>Toxocaridae</taxon>
        <taxon>Toxocara</taxon>
    </lineage>
</organism>